<dbReference type="Proteomes" id="UP000053201">
    <property type="component" value="Unassembled WGS sequence"/>
</dbReference>
<dbReference type="InterPro" id="IPR011146">
    <property type="entry name" value="HIT-like"/>
</dbReference>
<gene>
    <name evidence="9" type="ORF">SPPG_00780</name>
</gene>
<dbReference type="GO" id="GO:0033699">
    <property type="term" value="F:DNA 5'-adenosine monophosphate hydrolase activity"/>
    <property type="evidence" value="ECO:0007669"/>
    <property type="project" value="TreeGrafter"/>
</dbReference>
<feature type="region of interest" description="Disordered" evidence="7">
    <location>
        <begin position="38"/>
        <end position="151"/>
    </location>
</feature>
<dbReference type="FunCoup" id="A0A0L0HUU2">
    <property type="interactions" value="423"/>
</dbReference>
<dbReference type="GO" id="GO:0000012">
    <property type="term" value="P:single strand break repair"/>
    <property type="evidence" value="ECO:0007669"/>
    <property type="project" value="TreeGrafter"/>
</dbReference>
<evidence type="ECO:0000259" key="8">
    <source>
        <dbReference type="PROSITE" id="PS51084"/>
    </source>
</evidence>
<dbReference type="GO" id="GO:0003697">
    <property type="term" value="F:single-stranded DNA binding"/>
    <property type="evidence" value="ECO:0007669"/>
    <property type="project" value="TreeGrafter"/>
</dbReference>
<feature type="compositionally biased region" description="Pro residues" evidence="7">
    <location>
        <begin position="70"/>
        <end position="85"/>
    </location>
</feature>
<dbReference type="GO" id="GO:0005634">
    <property type="term" value="C:nucleus"/>
    <property type="evidence" value="ECO:0007669"/>
    <property type="project" value="UniProtKB-SubCell"/>
</dbReference>
<protein>
    <recommendedName>
        <fullName evidence="8">HIT domain-containing protein</fullName>
    </recommendedName>
</protein>
<evidence type="ECO:0000256" key="7">
    <source>
        <dbReference type="SAM" id="MobiDB-lite"/>
    </source>
</evidence>
<reference evidence="9 10" key="1">
    <citation type="submission" date="2009-08" db="EMBL/GenBank/DDBJ databases">
        <title>The Genome Sequence of Spizellomyces punctatus strain DAOM BR117.</title>
        <authorList>
            <consortium name="The Broad Institute Genome Sequencing Platform"/>
            <person name="Russ C."/>
            <person name="Cuomo C."/>
            <person name="Shea T."/>
            <person name="Young S.K."/>
            <person name="Zeng Q."/>
            <person name="Koehrsen M."/>
            <person name="Haas B."/>
            <person name="Borodovsky M."/>
            <person name="Guigo R."/>
            <person name="Alvarado L."/>
            <person name="Berlin A."/>
            <person name="Bochicchio J."/>
            <person name="Borenstein D."/>
            <person name="Chapman S."/>
            <person name="Chen Z."/>
            <person name="Engels R."/>
            <person name="Freedman E."/>
            <person name="Gellesch M."/>
            <person name="Goldberg J."/>
            <person name="Griggs A."/>
            <person name="Gujja S."/>
            <person name="Heiman D."/>
            <person name="Hepburn T."/>
            <person name="Howarth C."/>
            <person name="Jen D."/>
            <person name="Larson L."/>
            <person name="Lewis B."/>
            <person name="Mehta T."/>
            <person name="Park D."/>
            <person name="Pearson M."/>
            <person name="Roberts A."/>
            <person name="Saif S."/>
            <person name="Shenoy N."/>
            <person name="Sisk P."/>
            <person name="Stolte C."/>
            <person name="Sykes S."/>
            <person name="Thomson T."/>
            <person name="Walk T."/>
            <person name="White J."/>
            <person name="Yandava C."/>
            <person name="Burger G."/>
            <person name="Gray M.W."/>
            <person name="Holland P.W.H."/>
            <person name="King N."/>
            <person name="Lang F.B.F."/>
            <person name="Roger A.J."/>
            <person name="Ruiz-Trillo I."/>
            <person name="Lander E."/>
            <person name="Nusbaum C."/>
        </authorList>
    </citation>
    <scope>NUCLEOTIDE SEQUENCE [LARGE SCALE GENOMIC DNA]</scope>
    <source>
        <strain evidence="9 10">DAOM BR117</strain>
    </source>
</reference>
<dbReference type="eggNOG" id="KOG0562">
    <property type="taxonomic scope" value="Eukaryota"/>
</dbReference>
<evidence type="ECO:0000313" key="9">
    <source>
        <dbReference type="EMBL" id="KND05106.1"/>
    </source>
</evidence>
<dbReference type="RefSeq" id="XP_016613145.1">
    <property type="nucleotide sequence ID" value="XM_016749108.1"/>
</dbReference>
<dbReference type="FunFam" id="3.30.428.10:FF:000004">
    <property type="entry name" value="aprataxin isoform X2"/>
    <property type="match status" value="1"/>
</dbReference>
<dbReference type="Pfam" id="PF11969">
    <property type="entry name" value="DcpS_C"/>
    <property type="match status" value="1"/>
</dbReference>
<sequence>MLTSCSLRGAIHRNLRRHILLSLDVQSFTTTAAVARQENAKKRRKYEDLRVPTPEEELLGPQRWRDPFAEPLPPHPLALKYPPPTRLSTRHGTKRPKYEPHTNVQPPLEPWKAPISGTKVATEAKAETSTTSQIDSADKDESQASSPSWKDALKRICQSPESFNSDVVKHYDDRTVTIADLFPKAKCHFLVMPRQIINDFEDLTLEHLTVLDDLRERAEQLIASHHEQDPSLTFKCGFHALPSMRQLHLHVISTDFCSPNMFKSGQRKHWNSYNTSFFVPLETLRERLEKEGRIQFDVLQNMKKLQSKILCNVCQAQARDMRELKVHLSTRHWKQADMDWMK</sequence>
<name>A0A0L0HUU2_SPIPD</name>
<keyword evidence="2" id="KW-0479">Metal-binding</keyword>
<evidence type="ECO:0000256" key="4">
    <source>
        <dbReference type="ARBA" id="ARBA00023125"/>
    </source>
</evidence>
<proteinExistence type="predicted"/>
<dbReference type="InterPro" id="IPR032566">
    <property type="entry name" value="Znf-C2HE"/>
</dbReference>
<dbReference type="GO" id="GO:0003725">
    <property type="term" value="F:double-stranded RNA binding"/>
    <property type="evidence" value="ECO:0007669"/>
    <property type="project" value="TreeGrafter"/>
</dbReference>
<dbReference type="GO" id="GO:1990165">
    <property type="term" value="F:single-strand break-containing DNA binding"/>
    <property type="evidence" value="ECO:0007669"/>
    <property type="project" value="TreeGrafter"/>
</dbReference>
<dbReference type="GO" id="GO:0030983">
    <property type="term" value="F:mismatched DNA binding"/>
    <property type="evidence" value="ECO:0007669"/>
    <property type="project" value="TreeGrafter"/>
</dbReference>
<feature type="compositionally biased region" description="Low complexity" evidence="7">
    <location>
        <begin position="118"/>
        <end position="132"/>
    </location>
</feature>
<dbReference type="PROSITE" id="PS51084">
    <property type="entry name" value="HIT_2"/>
    <property type="match status" value="1"/>
</dbReference>
<organism evidence="9 10">
    <name type="scientific">Spizellomyces punctatus (strain DAOM BR117)</name>
    <dbReference type="NCBI Taxonomy" id="645134"/>
    <lineage>
        <taxon>Eukaryota</taxon>
        <taxon>Fungi</taxon>
        <taxon>Fungi incertae sedis</taxon>
        <taxon>Chytridiomycota</taxon>
        <taxon>Chytridiomycota incertae sedis</taxon>
        <taxon>Chytridiomycetes</taxon>
        <taxon>Spizellomycetales</taxon>
        <taxon>Spizellomycetaceae</taxon>
        <taxon>Spizellomyces</taxon>
    </lineage>
</organism>
<keyword evidence="5" id="KW-0539">Nucleus</keyword>
<dbReference type="OrthoDB" id="3512845at2759"/>
<keyword evidence="3" id="KW-0862">Zinc</keyword>
<dbReference type="InterPro" id="IPR036265">
    <property type="entry name" value="HIT-like_sf"/>
</dbReference>
<evidence type="ECO:0000256" key="3">
    <source>
        <dbReference type="ARBA" id="ARBA00022833"/>
    </source>
</evidence>
<evidence type="ECO:0000313" key="10">
    <source>
        <dbReference type="Proteomes" id="UP000053201"/>
    </source>
</evidence>
<evidence type="ECO:0000256" key="5">
    <source>
        <dbReference type="ARBA" id="ARBA00023242"/>
    </source>
</evidence>
<evidence type="ECO:0000256" key="6">
    <source>
        <dbReference type="PROSITE-ProRule" id="PRU00464"/>
    </source>
</evidence>
<dbReference type="PANTHER" id="PTHR12486">
    <property type="entry name" value="APRATAXIN-RELATED"/>
    <property type="match status" value="1"/>
</dbReference>
<keyword evidence="4" id="KW-0238">DNA-binding</keyword>
<accession>A0A0L0HUU2</accession>
<evidence type="ECO:0000256" key="1">
    <source>
        <dbReference type="ARBA" id="ARBA00004123"/>
    </source>
</evidence>
<evidence type="ECO:0000256" key="2">
    <source>
        <dbReference type="ARBA" id="ARBA00022723"/>
    </source>
</evidence>
<dbReference type="EMBL" id="KQ257450">
    <property type="protein sequence ID" value="KND05106.1"/>
    <property type="molecule type" value="Genomic_DNA"/>
</dbReference>
<keyword evidence="10" id="KW-1185">Reference proteome</keyword>
<feature type="domain" description="HIT" evidence="8">
    <location>
        <begin position="155"/>
        <end position="261"/>
    </location>
</feature>
<dbReference type="PANTHER" id="PTHR12486:SF4">
    <property type="entry name" value="APRATAXIN"/>
    <property type="match status" value="1"/>
</dbReference>
<dbReference type="VEuPathDB" id="FungiDB:SPPG_00780"/>
<dbReference type="GO" id="GO:0046872">
    <property type="term" value="F:metal ion binding"/>
    <property type="evidence" value="ECO:0007669"/>
    <property type="project" value="UniProtKB-KW"/>
</dbReference>
<dbReference type="STRING" id="645134.A0A0L0HUU2"/>
<comment type="subcellular location">
    <subcellularLocation>
        <location evidence="1">Nucleus</location>
    </subcellularLocation>
</comment>
<dbReference type="GeneID" id="27684488"/>
<dbReference type="Gene3D" id="3.30.428.10">
    <property type="entry name" value="HIT-like"/>
    <property type="match status" value="1"/>
</dbReference>
<dbReference type="OMA" id="WRCGQEF"/>
<dbReference type="SUPFAM" id="SSF54197">
    <property type="entry name" value="HIT-like"/>
    <property type="match status" value="1"/>
</dbReference>
<comment type="caution">
    <text evidence="6">Lacks conserved residue(s) required for the propagation of feature annotation.</text>
</comment>
<dbReference type="Pfam" id="PF16278">
    <property type="entry name" value="zf-C2HE"/>
    <property type="match status" value="1"/>
</dbReference>
<dbReference type="InParanoid" id="A0A0L0HUU2"/>
<dbReference type="AlphaFoldDB" id="A0A0L0HUU2"/>